<dbReference type="SMART" id="SM00034">
    <property type="entry name" value="CLECT"/>
    <property type="match status" value="1"/>
</dbReference>
<dbReference type="PROSITE" id="PS50041">
    <property type="entry name" value="C_TYPE_LECTIN_2"/>
    <property type="match status" value="1"/>
</dbReference>
<evidence type="ECO:0000259" key="3">
    <source>
        <dbReference type="PROSITE" id="PS50041"/>
    </source>
</evidence>
<evidence type="ECO:0000313" key="4">
    <source>
        <dbReference type="Proteomes" id="UP000694865"/>
    </source>
</evidence>
<proteinExistence type="predicted"/>
<keyword evidence="1" id="KW-0812">Transmembrane</keyword>
<feature type="domain" description="C-type lectin" evidence="3">
    <location>
        <begin position="39"/>
        <end position="160"/>
    </location>
</feature>
<feature type="signal peptide" evidence="2">
    <location>
        <begin position="1"/>
        <end position="21"/>
    </location>
</feature>
<organism evidence="4 5">
    <name type="scientific">Saccoglossus kowalevskii</name>
    <name type="common">Acorn worm</name>
    <dbReference type="NCBI Taxonomy" id="10224"/>
    <lineage>
        <taxon>Eukaryota</taxon>
        <taxon>Metazoa</taxon>
        <taxon>Hemichordata</taxon>
        <taxon>Enteropneusta</taxon>
        <taxon>Harrimaniidae</taxon>
        <taxon>Saccoglossus</taxon>
    </lineage>
</organism>
<dbReference type="PANTHER" id="PTHR22803">
    <property type="entry name" value="MANNOSE, PHOSPHOLIPASE, LECTIN RECEPTOR RELATED"/>
    <property type="match status" value="1"/>
</dbReference>
<evidence type="ECO:0000256" key="1">
    <source>
        <dbReference type="SAM" id="Phobius"/>
    </source>
</evidence>
<evidence type="ECO:0000313" key="5">
    <source>
        <dbReference type="RefSeq" id="XP_006824519.1"/>
    </source>
</evidence>
<dbReference type="InterPro" id="IPR001304">
    <property type="entry name" value="C-type_lectin-like"/>
</dbReference>
<reference evidence="5" key="1">
    <citation type="submission" date="2025-08" db="UniProtKB">
        <authorList>
            <consortium name="RefSeq"/>
        </authorList>
    </citation>
    <scope>IDENTIFICATION</scope>
    <source>
        <tissue evidence="5">Testes</tissue>
    </source>
</reference>
<dbReference type="RefSeq" id="XP_006824519.1">
    <property type="nucleotide sequence ID" value="XM_006824456.1"/>
</dbReference>
<sequence>MCSVWFLSVLALYGVAVSVTASSEEDLYIKCPSNQWYSYGNSCYYKLGGGVYRSYFTSVDACKDLDERAHLADFNEIDDYYKAYHLTSHDSQQQHDSPGTWIGLTKNQQIWSWSDGSPLAYDDLWMKGEPDEEGGCGFVPAQKVGFATAYCDQKLAALCEISMDRDDMYDVNHDEIKILKNVFLVSCVLALVFAAFVAVSAVFIGKYCRDKGASGKGYKKHIQEESWM</sequence>
<dbReference type="SUPFAM" id="SSF56436">
    <property type="entry name" value="C-type lectin-like"/>
    <property type="match status" value="1"/>
</dbReference>
<dbReference type="Proteomes" id="UP000694865">
    <property type="component" value="Unplaced"/>
</dbReference>
<dbReference type="InterPro" id="IPR050111">
    <property type="entry name" value="C-type_lectin/snaclec_domain"/>
</dbReference>
<dbReference type="Pfam" id="PF00059">
    <property type="entry name" value="Lectin_C"/>
    <property type="match status" value="1"/>
</dbReference>
<evidence type="ECO:0000256" key="2">
    <source>
        <dbReference type="SAM" id="SignalP"/>
    </source>
</evidence>
<keyword evidence="2" id="KW-0732">Signal</keyword>
<name>A0ABM0MWX8_SACKO</name>
<dbReference type="GeneID" id="100368157"/>
<dbReference type="CDD" id="cd00037">
    <property type="entry name" value="CLECT"/>
    <property type="match status" value="1"/>
</dbReference>
<dbReference type="InterPro" id="IPR016186">
    <property type="entry name" value="C-type_lectin-like/link_sf"/>
</dbReference>
<accession>A0ABM0MWX8</accession>
<keyword evidence="1" id="KW-1133">Transmembrane helix</keyword>
<keyword evidence="4" id="KW-1185">Reference proteome</keyword>
<feature type="chain" id="PRO_5047202732" evidence="2">
    <location>
        <begin position="22"/>
        <end position="228"/>
    </location>
</feature>
<gene>
    <name evidence="5" type="primary">LOC100368157</name>
</gene>
<dbReference type="Gene3D" id="3.10.100.10">
    <property type="entry name" value="Mannose-Binding Protein A, subunit A"/>
    <property type="match status" value="1"/>
</dbReference>
<protein>
    <submittedName>
        <fullName evidence="5">CD209 antigen-like protein D-like</fullName>
    </submittedName>
</protein>
<keyword evidence="1" id="KW-0472">Membrane</keyword>
<dbReference type="InterPro" id="IPR016187">
    <property type="entry name" value="CTDL_fold"/>
</dbReference>
<feature type="transmembrane region" description="Helical" evidence="1">
    <location>
        <begin position="182"/>
        <end position="204"/>
    </location>
</feature>